<evidence type="ECO:0000313" key="2">
    <source>
        <dbReference type="Proteomes" id="UP000242450"/>
    </source>
</evidence>
<comment type="caution">
    <text evidence="1">The sequence shown here is derived from an EMBL/GenBank/DDBJ whole genome shotgun (WGS) entry which is preliminary data.</text>
</comment>
<dbReference type="Proteomes" id="UP000242450">
    <property type="component" value="Chromosome 10"/>
</dbReference>
<organism evidence="1 2">
    <name type="scientific">Cervus elaphus hippelaphus</name>
    <name type="common">European red deer</name>
    <dbReference type="NCBI Taxonomy" id="46360"/>
    <lineage>
        <taxon>Eukaryota</taxon>
        <taxon>Metazoa</taxon>
        <taxon>Chordata</taxon>
        <taxon>Craniata</taxon>
        <taxon>Vertebrata</taxon>
        <taxon>Euteleostomi</taxon>
        <taxon>Mammalia</taxon>
        <taxon>Eutheria</taxon>
        <taxon>Laurasiatheria</taxon>
        <taxon>Artiodactyla</taxon>
        <taxon>Ruminantia</taxon>
        <taxon>Pecora</taxon>
        <taxon>Cervidae</taxon>
        <taxon>Cervinae</taxon>
        <taxon>Cervus</taxon>
    </lineage>
</organism>
<dbReference type="AlphaFoldDB" id="A0A212CYX5"/>
<reference evidence="1 2" key="1">
    <citation type="journal article" date="2018" name="Mol. Genet. Genomics">
        <title>The red deer Cervus elaphus genome CerEla1.0: sequencing, annotating, genes, and chromosomes.</title>
        <authorList>
            <person name="Bana N.A."/>
            <person name="Nyiri A."/>
            <person name="Nagy J."/>
            <person name="Frank K."/>
            <person name="Nagy T."/>
            <person name="Steger V."/>
            <person name="Schiller M."/>
            <person name="Lakatos P."/>
            <person name="Sugar L."/>
            <person name="Horn P."/>
            <person name="Barta E."/>
            <person name="Orosz L."/>
        </authorList>
    </citation>
    <scope>NUCLEOTIDE SEQUENCE [LARGE SCALE GENOMIC DNA]</scope>
    <source>
        <strain evidence="1">Hungarian</strain>
    </source>
</reference>
<accession>A0A212CYX5</accession>
<proteinExistence type="predicted"/>
<dbReference type="EMBL" id="MKHE01000010">
    <property type="protein sequence ID" value="OWK11185.1"/>
    <property type="molecule type" value="Genomic_DNA"/>
</dbReference>
<keyword evidence="2" id="KW-1185">Reference proteome</keyword>
<protein>
    <submittedName>
        <fullName evidence="1">Uncharacterized protein</fullName>
    </submittedName>
</protein>
<gene>
    <name evidence="1" type="ORF">Celaphus_00007180</name>
</gene>
<sequence length="89" mass="9406">MAQSSWSLNNGDYLTRIGPQVSEGSPALALGQGLGLFPQVPSQGLWCPVARLVLLPPIKLLPRPVLLVSAGSAASVRWCLRSEPESGLE</sequence>
<name>A0A212CYX5_CEREH</name>
<evidence type="ECO:0000313" key="1">
    <source>
        <dbReference type="EMBL" id="OWK11185.1"/>
    </source>
</evidence>